<dbReference type="OrthoDB" id="8825892at2759"/>
<evidence type="ECO:0000313" key="3">
    <source>
        <dbReference type="Proteomes" id="UP000314294"/>
    </source>
</evidence>
<accession>A0A4Z2FMX0</accession>
<dbReference type="Proteomes" id="UP000314294">
    <property type="component" value="Unassembled WGS sequence"/>
</dbReference>
<protein>
    <submittedName>
        <fullName evidence="2">Cell surface A33 antigen</fullName>
    </submittedName>
</protein>
<reference evidence="2 3" key="1">
    <citation type="submission" date="2019-03" db="EMBL/GenBank/DDBJ databases">
        <title>First draft genome of Liparis tanakae, snailfish: a comprehensive survey of snailfish specific genes.</title>
        <authorList>
            <person name="Kim W."/>
            <person name="Song I."/>
            <person name="Jeong J.-H."/>
            <person name="Kim D."/>
            <person name="Kim S."/>
            <person name="Ryu S."/>
            <person name="Song J.Y."/>
            <person name="Lee S.K."/>
        </authorList>
    </citation>
    <scope>NUCLEOTIDE SEQUENCE [LARGE SCALE GENOMIC DNA]</scope>
    <source>
        <tissue evidence="2">Muscle</tissue>
    </source>
</reference>
<proteinExistence type="predicted"/>
<dbReference type="InterPro" id="IPR013783">
    <property type="entry name" value="Ig-like_fold"/>
</dbReference>
<gene>
    <name evidence="2" type="primary">GPA33</name>
    <name evidence="2" type="ORF">EYF80_047343</name>
</gene>
<dbReference type="InterPro" id="IPR007110">
    <property type="entry name" value="Ig-like_dom"/>
</dbReference>
<name>A0A4Z2FMX0_9TELE</name>
<dbReference type="InterPro" id="IPR042474">
    <property type="entry name" value="A33"/>
</dbReference>
<comment type="caution">
    <text evidence="2">The sequence shown here is derived from an EMBL/GenBank/DDBJ whole genome shotgun (WGS) entry which is preliminary data.</text>
</comment>
<dbReference type="SUPFAM" id="SSF48726">
    <property type="entry name" value="Immunoglobulin"/>
    <property type="match status" value="1"/>
</dbReference>
<dbReference type="GO" id="GO:0005886">
    <property type="term" value="C:plasma membrane"/>
    <property type="evidence" value="ECO:0007669"/>
    <property type="project" value="InterPro"/>
</dbReference>
<dbReference type="PANTHER" id="PTHR44969">
    <property type="entry name" value="CELL SURFACE A33 ANTIGEN"/>
    <property type="match status" value="1"/>
</dbReference>
<dbReference type="EMBL" id="SRLO01001032">
    <property type="protein sequence ID" value="TNN42498.1"/>
    <property type="molecule type" value="Genomic_DNA"/>
</dbReference>
<sequence>MKLKKKSMYLIHLVQPSTPMVVRVLPSRCSGLNVDSRNYHRAVAPSTPTCEIQGKAEYGKNLNLTCVSEEGMPTPIYSWTSQDVRNMPRVADPEPPAGGLLSLYNISKDASGY</sequence>
<evidence type="ECO:0000313" key="2">
    <source>
        <dbReference type="EMBL" id="TNN42498.1"/>
    </source>
</evidence>
<evidence type="ECO:0000259" key="1">
    <source>
        <dbReference type="PROSITE" id="PS50835"/>
    </source>
</evidence>
<keyword evidence="3" id="KW-1185">Reference proteome</keyword>
<dbReference type="InterPro" id="IPR036179">
    <property type="entry name" value="Ig-like_dom_sf"/>
</dbReference>
<dbReference type="Gene3D" id="2.60.40.10">
    <property type="entry name" value="Immunoglobulins"/>
    <property type="match status" value="1"/>
</dbReference>
<dbReference type="PROSITE" id="PS50835">
    <property type="entry name" value="IG_LIKE"/>
    <property type="match status" value="1"/>
</dbReference>
<dbReference type="AlphaFoldDB" id="A0A4Z2FMX0"/>
<feature type="domain" description="Ig-like" evidence="1">
    <location>
        <begin position="45"/>
        <end position="113"/>
    </location>
</feature>
<dbReference type="PANTHER" id="PTHR44969:SF1">
    <property type="entry name" value="CELL SURFACE A33 ANTIGEN"/>
    <property type="match status" value="1"/>
</dbReference>
<organism evidence="2 3">
    <name type="scientific">Liparis tanakae</name>
    <name type="common">Tanaka's snailfish</name>
    <dbReference type="NCBI Taxonomy" id="230148"/>
    <lineage>
        <taxon>Eukaryota</taxon>
        <taxon>Metazoa</taxon>
        <taxon>Chordata</taxon>
        <taxon>Craniata</taxon>
        <taxon>Vertebrata</taxon>
        <taxon>Euteleostomi</taxon>
        <taxon>Actinopterygii</taxon>
        <taxon>Neopterygii</taxon>
        <taxon>Teleostei</taxon>
        <taxon>Neoteleostei</taxon>
        <taxon>Acanthomorphata</taxon>
        <taxon>Eupercaria</taxon>
        <taxon>Perciformes</taxon>
        <taxon>Cottioidei</taxon>
        <taxon>Cottales</taxon>
        <taxon>Liparidae</taxon>
        <taxon>Liparis</taxon>
    </lineage>
</organism>